<evidence type="ECO:0000313" key="14">
    <source>
        <dbReference type="EMBL" id="CAD8770054.1"/>
    </source>
</evidence>
<dbReference type="EMBL" id="HBFM01010162">
    <property type="protein sequence ID" value="CAD8770054.1"/>
    <property type="molecule type" value="Transcribed_RNA"/>
</dbReference>
<proteinExistence type="inferred from homology"/>
<dbReference type="GO" id="GO:0008033">
    <property type="term" value="P:tRNA processing"/>
    <property type="evidence" value="ECO:0007669"/>
    <property type="project" value="UniProtKB-KW"/>
</dbReference>
<keyword evidence="6" id="KW-0808">Transferase</keyword>
<keyword evidence="5" id="KW-0963">Cytoplasm</keyword>
<comment type="similarity">
    <text evidence="2">Belongs to the SUA5 family.</text>
</comment>
<dbReference type="GO" id="GO:0006450">
    <property type="term" value="P:regulation of translational fidelity"/>
    <property type="evidence" value="ECO:0007669"/>
    <property type="project" value="TreeGrafter"/>
</dbReference>
<dbReference type="GO" id="GO:0003725">
    <property type="term" value="F:double-stranded RNA binding"/>
    <property type="evidence" value="ECO:0007669"/>
    <property type="project" value="InterPro"/>
</dbReference>
<feature type="domain" description="YrdC-like" evidence="13">
    <location>
        <begin position="28"/>
        <end position="221"/>
    </location>
</feature>
<evidence type="ECO:0000256" key="11">
    <source>
        <dbReference type="ARBA" id="ARBA00029774"/>
    </source>
</evidence>
<dbReference type="FunFam" id="3.90.870.10:FF:000009">
    <property type="entry name" value="Threonylcarbamoyl-AMP synthase, putative"/>
    <property type="match status" value="1"/>
</dbReference>
<dbReference type="PROSITE" id="PS51163">
    <property type="entry name" value="YRDC"/>
    <property type="match status" value="1"/>
</dbReference>
<evidence type="ECO:0000259" key="13">
    <source>
        <dbReference type="PROSITE" id="PS51163"/>
    </source>
</evidence>
<comment type="catalytic activity">
    <reaction evidence="12">
        <text>L-threonine + hydrogencarbonate + ATP = L-threonylcarbamoyladenylate + diphosphate + H2O</text>
        <dbReference type="Rhea" id="RHEA:36407"/>
        <dbReference type="ChEBI" id="CHEBI:15377"/>
        <dbReference type="ChEBI" id="CHEBI:17544"/>
        <dbReference type="ChEBI" id="CHEBI:30616"/>
        <dbReference type="ChEBI" id="CHEBI:33019"/>
        <dbReference type="ChEBI" id="CHEBI:57926"/>
        <dbReference type="ChEBI" id="CHEBI:73682"/>
        <dbReference type="EC" id="2.7.7.87"/>
    </reaction>
</comment>
<evidence type="ECO:0000256" key="9">
    <source>
        <dbReference type="ARBA" id="ARBA00022741"/>
    </source>
</evidence>
<evidence type="ECO:0000256" key="1">
    <source>
        <dbReference type="ARBA" id="ARBA00004496"/>
    </source>
</evidence>
<gene>
    <name evidence="14" type="ORF">PPAR00522_LOCUS6453</name>
</gene>
<reference evidence="14" key="1">
    <citation type="submission" date="2021-01" db="EMBL/GenBank/DDBJ databases">
        <authorList>
            <person name="Corre E."/>
            <person name="Pelletier E."/>
            <person name="Niang G."/>
            <person name="Scheremetjew M."/>
            <person name="Finn R."/>
            <person name="Kale V."/>
            <person name="Holt S."/>
            <person name="Cochrane G."/>
            <person name="Meng A."/>
            <person name="Brown T."/>
            <person name="Cohen L."/>
        </authorList>
    </citation>
    <scope>NUCLEOTIDE SEQUENCE</scope>
    <source>
        <strain evidence="14">SAG 63-3</strain>
    </source>
</reference>
<dbReference type="Pfam" id="PF03481">
    <property type="entry name" value="Sua5_C"/>
    <property type="match status" value="1"/>
</dbReference>
<dbReference type="InterPro" id="IPR038385">
    <property type="entry name" value="Sua5/YwlC_C"/>
</dbReference>
<keyword evidence="8" id="KW-0548">Nucleotidyltransferase</keyword>
<dbReference type="GO" id="GO:0061710">
    <property type="term" value="F:L-threonylcarbamoyladenylate synthase"/>
    <property type="evidence" value="ECO:0007669"/>
    <property type="project" value="UniProtKB-EC"/>
</dbReference>
<name>A0A7S0UV79_9CHLO</name>
<organism evidence="14">
    <name type="scientific">Polytomella parva</name>
    <dbReference type="NCBI Taxonomy" id="51329"/>
    <lineage>
        <taxon>Eukaryota</taxon>
        <taxon>Viridiplantae</taxon>
        <taxon>Chlorophyta</taxon>
        <taxon>core chlorophytes</taxon>
        <taxon>Chlorophyceae</taxon>
        <taxon>CS clade</taxon>
        <taxon>Chlamydomonadales</taxon>
        <taxon>Chlamydomonadaceae</taxon>
        <taxon>Polytomella</taxon>
    </lineage>
</organism>
<dbReference type="Gene3D" id="3.40.50.11030">
    <property type="entry name" value="Threonylcarbamoyl-AMP synthase, C-terminal domain"/>
    <property type="match status" value="1"/>
</dbReference>
<comment type="subcellular location">
    <subcellularLocation>
        <location evidence="1">Cytoplasm</location>
    </subcellularLocation>
</comment>
<dbReference type="SUPFAM" id="SSF55821">
    <property type="entry name" value="YrdC/RibB"/>
    <property type="match status" value="1"/>
</dbReference>
<keyword evidence="7" id="KW-0819">tRNA processing</keyword>
<dbReference type="GO" id="GO:0005737">
    <property type="term" value="C:cytoplasm"/>
    <property type="evidence" value="ECO:0007669"/>
    <property type="project" value="UniProtKB-SubCell"/>
</dbReference>
<dbReference type="NCBIfam" id="TIGR00057">
    <property type="entry name" value="L-threonylcarbamoyladenylate synthase"/>
    <property type="match status" value="1"/>
</dbReference>
<evidence type="ECO:0000256" key="2">
    <source>
        <dbReference type="ARBA" id="ARBA00007663"/>
    </source>
</evidence>
<evidence type="ECO:0000256" key="12">
    <source>
        <dbReference type="ARBA" id="ARBA00048366"/>
    </source>
</evidence>
<dbReference type="PANTHER" id="PTHR17490:SF16">
    <property type="entry name" value="THREONYLCARBAMOYL-AMP SYNTHASE"/>
    <property type="match status" value="1"/>
</dbReference>
<dbReference type="InterPro" id="IPR006070">
    <property type="entry name" value="Sua5-like_dom"/>
</dbReference>
<keyword evidence="10" id="KW-0067">ATP-binding</keyword>
<dbReference type="GO" id="GO:0000049">
    <property type="term" value="F:tRNA binding"/>
    <property type="evidence" value="ECO:0007669"/>
    <property type="project" value="TreeGrafter"/>
</dbReference>
<dbReference type="InterPro" id="IPR050156">
    <property type="entry name" value="TC-AMP_synthase_SUA5"/>
</dbReference>
<evidence type="ECO:0000256" key="7">
    <source>
        <dbReference type="ARBA" id="ARBA00022694"/>
    </source>
</evidence>
<dbReference type="GO" id="GO:0005524">
    <property type="term" value="F:ATP binding"/>
    <property type="evidence" value="ECO:0007669"/>
    <property type="project" value="UniProtKB-KW"/>
</dbReference>
<evidence type="ECO:0000256" key="8">
    <source>
        <dbReference type="ARBA" id="ARBA00022695"/>
    </source>
</evidence>
<dbReference type="InterPro" id="IPR017945">
    <property type="entry name" value="DHBP_synth_RibB-like_a/b_dom"/>
</dbReference>
<evidence type="ECO:0000256" key="10">
    <source>
        <dbReference type="ARBA" id="ARBA00022840"/>
    </source>
</evidence>
<keyword evidence="9" id="KW-0547">Nucleotide-binding</keyword>
<sequence>MNEDTSTLCSPFLSIANYDDNNLDPQILLFLNKAKDLLVNRQVVSVPTETVYGLAANAFDDVAVSRIFQAKCRPQDNPLIVHISDLKMFKSLFNDESIADSILAGPYAEPIRRYWPGPLTIIVPRSESVSDGVTAGLDTMAIRMPSHPVVRRLIHECGFPIAAPSANSSGRPSPTLASHVMDDLGGRIPMIIDGGPCLGGVESTVLDALRNPPVILRPGGVTWEELCRLPSLKGLQVYKRDFSDAKLEQNPTTPGMKYRHYSPTAPVLLLDLKYFNESASHSTTFGNRSDASSSKDSTYADNNSIANGYRSNLENQVNVSKKCSGNNDDINRISNARLCMIKARNRVVTERLKLIKESLNYSKNSTQDSNLNMNILAVLSVTEPEIPQGLRDNGGDIRWFYLGDLEDSDEVARTLFAALREADHFKVKEIIVEGILDTNAGLAVMNRVTKAASQVVLVNDEFI</sequence>
<evidence type="ECO:0000256" key="4">
    <source>
        <dbReference type="ARBA" id="ARBA00015492"/>
    </source>
</evidence>
<evidence type="ECO:0000256" key="5">
    <source>
        <dbReference type="ARBA" id="ARBA00022490"/>
    </source>
</evidence>
<evidence type="ECO:0000256" key="6">
    <source>
        <dbReference type="ARBA" id="ARBA00022679"/>
    </source>
</evidence>
<dbReference type="EC" id="2.7.7.87" evidence="3"/>
<dbReference type="AlphaFoldDB" id="A0A7S0UV79"/>
<dbReference type="Gene3D" id="3.90.870.10">
    <property type="entry name" value="DHBP synthase"/>
    <property type="match status" value="1"/>
</dbReference>
<accession>A0A7S0UV79</accession>
<protein>
    <recommendedName>
        <fullName evidence="4">Threonylcarbamoyl-AMP synthase</fullName>
        <ecNumber evidence="3">2.7.7.87</ecNumber>
    </recommendedName>
    <alternativeName>
        <fullName evidence="11">L-threonylcarbamoyladenylate synthase</fullName>
    </alternativeName>
</protein>
<dbReference type="InterPro" id="IPR005145">
    <property type="entry name" value="Sua5_C"/>
</dbReference>
<dbReference type="Pfam" id="PF01300">
    <property type="entry name" value="Sua5_yciO_yrdC"/>
    <property type="match status" value="1"/>
</dbReference>
<dbReference type="PANTHER" id="PTHR17490">
    <property type="entry name" value="SUA5"/>
    <property type="match status" value="1"/>
</dbReference>
<evidence type="ECO:0000256" key="3">
    <source>
        <dbReference type="ARBA" id="ARBA00012584"/>
    </source>
</evidence>